<dbReference type="SUPFAM" id="SSF46689">
    <property type="entry name" value="Homeodomain-like"/>
    <property type="match status" value="1"/>
</dbReference>
<dbReference type="Proteomes" id="UP000438476">
    <property type="component" value="Unassembled WGS sequence"/>
</dbReference>
<dbReference type="AlphaFoldDB" id="A0A6I4T6C9"/>
<dbReference type="Pfam" id="PF00440">
    <property type="entry name" value="TetR_N"/>
    <property type="match status" value="1"/>
</dbReference>
<dbReference type="InterPro" id="IPR041347">
    <property type="entry name" value="MftR_C"/>
</dbReference>
<name>A0A6I4T6C9_9SPHN</name>
<sequence length="199" mass="21900">MTSDKPSEGLRDRKKRATRAQLSAIALRHAIERGVAGVRVEDIAAEANVAPRTFNNYFRSKEAAIVGTATIRADRFCEILRSRPGSEPLNDALREAAVALFEQEPDREWIARARLIRGEPSLLAEARKSDIMIEHSIAAEIGRRTDTDPATNLSPRLAAATTVSAIHAAVQFWLDAPKEGALRGMVESAMTMLHINFDE</sequence>
<keyword evidence="7" id="KW-1185">Reference proteome</keyword>
<dbReference type="Gene3D" id="1.10.357.10">
    <property type="entry name" value="Tetracycline Repressor, domain 2"/>
    <property type="match status" value="1"/>
</dbReference>
<evidence type="ECO:0000256" key="3">
    <source>
        <dbReference type="ARBA" id="ARBA00023163"/>
    </source>
</evidence>
<evidence type="ECO:0000313" key="7">
    <source>
        <dbReference type="Proteomes" id="UP000438476"/>
    </source>
</evidence>
<evidence type="ECO:0000256" key="4">
    <source>
        <dbReference type="PROSITE-ProRule" id="PRU00335"/>
    </source>
</evidence>
<dbReference type="Pfam" id="PF17754">
    <property type="entry name" value="TetR_C_14"/>
    <property type="match status" value="1"/>
</dbReference>
<evidence type="ECO:0000256" key="2">
    <source>
        <dbReference type="ARBA" id="ARBA00023125"/>
    </source>
</evidence>
<dbReference type="Gene3D" id="1.10.10.60">
    <property type="entry name" value="Homeodomain-like"/>
    <property type="match status" value="1"/>
</dbReference>
<dbReference type="InterPro" id="IPR009057">
    <property type="entry name" value="Homeodomain-like_sf"/>
</dbReference>
<dbReference type="InterPro" id="IPR001647">
    <property type="entry name" value="HTH_TetR"/>
</dbReference>
<feature type="domain" description="HTH tetR-type" evidence="5">
    <location>
        <begin position="16"/>
        <end position="76"/>
    </location>
</feature>
<protein>
    <submittedName>
        <fullName evidence="6">TetR family transcriptional regulator</fullName>
    </submittedName>
</protein>
<evidence type="ECO:0000256" key="1">
    <source>
        <dbReference type="ARBA" id="ARBA00023015"/>
    </source>
</evidence>
<proteinExistence type="predicted"/>
<comment type="caution">
    <text evidence="6">The sequence shown here is derived from an EMBL/GenBank/DDBJ whole genome shotgun (WGS) entry which is preliminary data.</text>
</comment>
<evidence type="ECO:0000259" key="5">
    <source>
        <dbReference type="PROSITE" id="PS50977"/>
    </source>
</evidence>
<dbReference type="OrthoDB" id="9811084at2"/>
<dbReference type="RefSeq" id="WP_160735755.1">
    <property type="nucleotide sequence ID" value="NZ_WTYT01000002.1"/>
</dbReference>
<keyword evidence="3" id="KW-0804">Transcription</keyword>
<evidence type="ECO:0000313" key="6">
    <source>
        <dbReference type="EMBL" id="MXO65355.1"/>
    </source>
</evidence>
<dbReference type="GO" id="GO:0003700">
    <property type="term" value="F:DNA-binding transcription factor activity"/>
    <property type="evidence" value="ECO:0007669"/>
    <property type="project" value="TreeGrafter"/>
</dbReference>
<feature type="DNA-binding region" description="H-T-H motif" evidence="4">
    <location>
        <begin position="39"/>
        <end position="58"/>
    </location>
</feature>
<reference evidence="6 7" key="1">
    <citation type="submission" date="2019-12" db="EMBL/GenBank/DDBJ databases">
        <title>Genomic-based taxomic classification of the family Erythrobacteraceae.</title>
        <authorList>
            <person name="Xu L."/>
        </authorList>
    </citation>
    <scope>NUCLEOTIDE SEQUENCE [LARGE SCALE GENOMIC DNA]</scope>
    <source>
        <strain evidence="6 7">LMG 29518</strain>
    </source>
</reference>
<dbReference type="PANTHER" id="PTHR30055:SF238">
    <property type="entry name" value="MYCOFACTOCIN BIOSYNTHESIS TRANSCRIPTIONAL REGULATOR MFTR-RELATED"/>
    <property type="match status" value="1"/>
</dbReference>
<dbReference type="InterPro" id="IPR050109">
    <property type="entry name" value="HTH-type_TetR-like_transc_reg"/>
</dbReference>
<keyword evidence="1" id="KW-0805">Transcription regulation</keyword>
<dbReference type="PROSITE" id="PS50977">
    <property type="entry name" value="HTH_TETR_2"/>
    <property type="match status" value="1"/>
</dbReference>
<keyword evidence="2 4" id="KW-0238">DNA-binding</keyword>
<organism evidence="6 7">
    <name type="scientific">Altericroceibacterium endophyticum</name>
    <dbReference type="NCBI Taxonomy" id="1808508"/>
    <lineage>
        <taxon>Bacteria</taxon>
        <taxon>Pseudomonadati</taxon>
        <taxon>Pseudomonadota</taxon>
        <taxon>Alphaproteobacteria</taxon>
        <taxon>Sphingomonadales</taxon>
        <taxon>Erythrobacteraceae</taxon>
        <taxon>Altericroceibacterium</taxon>
    </lineage>
</organism>
<dbReference type="EMBL" id="WTYT01000002">
    <property type="protein sequence ID" value="MXO65355.1"/>
    <property type="molecule type" value="Genomic_DNA"/>
</dbReference>
<dbReference type="GO" id="GO:0000976">
    <property type="term" value="F:transcription cis-regulatory region binding"/>
    <property type="evidence" value="ECO:0007669"/>
    <property type="project" value="TreeGrafter"/>
</dbReference>
<accession>A0A6I4T6C9</accession>
<gene>
    <name evidence="6" type="ORF">GRI91_06280</name>
</gene>
<dbReference type="PANTHER" id="PTHR30055">
    <property type="entry name" value="HTH-TYPE TRANSCRIPTIONAL REGULATOR RUTR"/>
    <property type="match status" value="1"/>
</dbReference>